<organism evidence="2">
    <name type="scientific">uncultured Caudovirales phage</name>
    <dbReference type="NCBI Taxonomy" id="2100421"/>
    <lineage>
        <taxon>Viruses</taxon>
        <taxon>Duplodnaviria</taxon>
        <taxon>Heunggongvirae</taxon>
        <taxon>Uroviricota</taxon>
        <taxon>Caudoviricetes</taxon>
        <taxon>Peduoviridae</taxon>
        <taxon>Maltschvirus</taxon>
        <taxon>Maltschvirus maltsch</taxon>
    </lineage>
</organism>
<accession>A0A6J5LXW5</accession>
<name>A0A6J5LXW5_9CAUD</name>
<gene>
    <name evidence="2" type="ORF">UFOVP319_49</name>
</gene>
<feature type="transmembrane region" description="Helical" evidence="1">
    <location>
        <begin position="87"/>
        <end position="106"/>
    </location>
</feature>
<keyword evidence="1" id="KW-0472">Membrane</keyword>
<keyword evidence="1" id="KW-1133">Transmembrane helix</keyword>
<protein>
    <submittedName>
        <fullName evidence="2">Uncharacterized protein</fullName>
    </submittedName>
</protein>
<proteinExistence type="predicted"/>
<evidence type="ECO:0000256" key="1">
    <source>
        <dbReference type="SAM" id="Phobius"/>
    </source>
</evidence>
<dbReference type="EMBL" id="LR796336">
    <property type="protein sequence ID" value="CAB4137630.1"/>
    <property type="molecule type" value="Genomic_DNA"/>
</dbReference>
<reference evidence="2" key="1">
    <citation type="submission" date="2020-04" db="EMBL/GenBank/DDBJ databases">
        <authorList>
            <person name="Chiriac C."/>
            <person name="Salcher M."/>
            <person name="Ghai R."/>
            <person name="Kavagutti S V."/>
        </authorList>
    </citation>
    <scope>NUCLEOTIDE SEQUENCE</scope>
</reference>
<evidence type="ECO:0000313" key="2">
    <source>
        <dbReference type="EMBL" id="CAB4137630.1"/>
    </source>
</evidence>
<sequence>MKRQGKYGFTWDSKAEEWAAWCRSVVEHDPPRTDALRFRHVRMGAEYCDEWYRIARHKPAQRDLAPETYQPLPRQSNGPVASRKAPLWPFAAIGVAAVAAAVLWGWG</sequence>
<keyword evidence="1" id="KW-0812">Transmembrane</keyword>